<accession>A0ABD0JRK5</accession>
<evidence type="ECO:0000256" key="2">
    <source>
        <dbReference type="SAM" id="MobiDB-lite"/>
    </source>
</evidence>
<proteinExistence type="predicted"/>
<feature type="coiled-coil region" evidence="1">
    <location>
        <begin position="25"/>
        <end position="73"/>
    </location>
</feature>
<name>A0ABD0JRK5_9CAEN</name>
<dbReference type="Proteomes" id="UP001519460">
    <property type="component" value="Unassembled WGS sequence"/>
</dbReference>
<feature type="region of interest" description="Disordered" evidence="2">
    <location>
        <begin position="1"/>
        <end position="21"/>
    </location>
</feature>
<protein>
    <submittedName>
        <fullName evidence="3">Uncharacterized protein</fullName>
    </submittedName>
</protein>
<sequence>MGEFQEESGEETEVVAGGSHQSLTLEDLIQEVSELRQRVQGNTKTLTKLKSETDAVEKLAEDIQEEMKAVHKETASLRNGLKDVTELKSRATTNEVAISGLRDETQNLWKETGALKDVLMLQGRVGGYVY</sequence>
<reference evidence="3 4" key="1">
    <citation type="journal article" date="2023" name="Sci. Data">
        <title>Genome assembly of the Korean intertidal mud-creeper Batillaria attramentaria.</title>
        <authorList>
            <person name="Patra A.K."/>
            <person name="Ho P.T."/>
            <person name="Jun S."/>
            <person name="Lee S.J."/>
            <person name="Kim Y."/>
            <person name="Won Y.J."/>
        </authorList>
    </citation>
    <scope>NUCLEOTIDE SEQUENCE [LARGE SCALE GENOMIC DNA]</scope>
    <source>
        <strain evidence="3">Wonlab-2016</strain>
    </source>
</reference>
<evidence type="ECO:0000313" key="4">
    <source>
        <dbReference type="Proteomes" id="UP001519460"/>
    </source>
</evidence>
<keyword evidence="4" id="KW-1185">Reference proteome</keyword>
<dbReference type="EMBL" id="JACVVK020000344">
    <property type="protein sequence ID" value="KAK7477634.1"/>
    <property type="molecule type" value="Genomic_DNA"/>
</dbReference>
<evidence type="ECO:0000256" key="1">
    <source>
        <dbReference type="SAM" id="Coils"/>
    </source>
</evidence>
<dbReference type="Gene3D" id="1.10.287.1490">
    <property type="match status" value="1"/>
</dbReference>
<dbReference type="AlphaFoldDB" id="A0ABD0JRK5"/>
<organism evidence="3 4">
    <name type="scientific">Batillaria attramentaria</name>
    <dbReference type="NCBI Taxonomy" id="370345"/>
    <lineage>
        <taxon>Eukaryota</taxon>
        <taxon>Metazoa</taxon>
        <taxon>Spiralia</taxon>
        <taxon>Lophotrochozoa</taxon>
        <taxon>Mollusca</taxon>
        <taxon>Gastropoda</taxon>
        <taxon>Caenogastropoda</taxon>
        <taxon>Sorbeoconcha</taxon>
        <taxon>Cerithioidea</taxon>
        <taxon>Batillariidae</taxon>
        <taxon>Batillaria</taxon>
    </lineage>
</organism>
<evidence type="ECO:0000313" key="3">
    <source>
        <dbReference type="EMBL" id="KAK7477634.1"/>
    </source>
</evidence>
<gene>
    <name evidence="3" type="ORF">BaRGS_00031112</name>
</gene>
<feature type="compositionally biased region" description="Acidic residues" evidence="2">
    <location>
        <begin position="1"/>
        <end position="13"/>
    </location>
</feature>
<comment type="caution">
    <text evidence="3">The sequence shown here is derived from an EMBL/GenBank/DDBJ whole genome shotgun (WGS) entry which is preliminary data.</text>
</comment>
<keyword evidence="1" id="KW-0175">Coiled coil</keyword>